<dbReference type="InterPro" id="IPR033646">
    <property type="entry name" value="CLU-central"/>
</dbReference>
<dbReference type="Gene3D" id="3.80.10.10">
    <property type="entry name" value="Ribonuclease Inhibitor"/>
    <property type="match status" value="1"/>
</dbReference>
<keyword evidence="3" id="KW-1185">Reference proteome</keyword>
<sequence>MDYKVVDDINFYTTPDVKLQNYRYVFHEDVSESSSASSVHSYNANVVVYSPEATGNSLYFGGGEVHPSVYSPDDHITSIQEEKAWGDNLAVKALRNVEDYEFSKIFHWNDEFQKILDQEDSPERFQKLSTIANDFVYCADVFGKIIISELHLPMESKTIKPLDLGGVAGGQKFKCQDIIFKFAADTEIIPGLWMYGGTNKADSFAQKSTNHELNGLNHIMNIYGMKGGLIRFPMIAIIDYRGYRLLALSQLPISKSTIVYGSCDGGKTVHNSDSEINKEMERIAGFLNLRGHAAGLPKTFIYGPGDIEVHKGTDGRYYMLDFARMFPPEYPLIFNNKSGQKIGREIFYNMLRPELVRSFNVPLSSDGFSGWQTSLFENDLNRDITKATDYLHGHVIPNLINKINQTPEEDYSPSPHKAHEIVKNLKIVHFSGVNFRYLGVICKDVTVTCVKEVLITEIMARVWKRITRSRLRKTMDLTRRPSEDPYKTIIADIFKVLLDPTLPNQDQFWSEFSPGNLKYIAMEIFPRCLNEDEKKPCVDLRKLVDIKLLVIRFIQMLNIRINLSTFNQFLLTPDDRPFVQIGVGDIDEVGSTVKYPYLIDYSCGSQHMEETRRIVDNPYKEIDVLEADRSVDDGKMKFSNAMLSLPSAFPIHVQFFRALYFKSSVIKAPNEPIRILTVLLQYVALSNDDLQNTIAIQSLVGLYHLKLASNYLFFSETPSKSVFDSHLKLAKIALEKTLLKNPDCLDDLIINSIPTKHVYPPDLLSTCHFVPHERSVEYKKRKLYELFTLLYMLDQFKDSKIIQDVFVKYISQIQQIDNFELVEELELINSNFTLVHKFFDNLKNLKLLRLGPINMDTATSNHISAMYNLSYLTLHGVNFSALVNQSNSFFKPLLKHCKLLQLSIIDCKLDSNTFNGTHEQLQSLVYLELSNCQLPESSLLQISNHLKSLKKLVLNRSKDYSDSTICQILNTLQFQLEILDLNECFNLTDKITQVIIEHHFRLKYLSLVLPLLSEGSKTKLSKVFRVCSQRNNLIFTPSYKSSSFEKCTSPQYVLSYKSLRT</sequence>
<dbReference type="GO" id="GO:0048312">
    <property type="term" value="P:intracellular distribution of mitochondria"/>
    <property type="evidence" value="ECO:0007669"/>
    <property type="project" value="TreeGrafter"/>
</dbReference>
<comment type="caution">
    <text evidence="2">The sequence shown here is derived from an EMBL/GenBank/DDBJ whole genome shotgun (WGS) entry which is preliminary data.</text>
</comment>
<dbReference type="PROSITE" id="PS51823">
    <property type="entry name" value="CLU"/>
    <property type="match status" value="1"/>
</dbReference>
<dbReference type="InterPro" id="IPR027523">
    <property type="entry name" value="CLU_prot"/>
</dbReference>
<dbReference type="OrthoDB" id="18317at2759"/>
<feature type="domain" description="Clu" evidence="1">
    <location>
        <begin position="81"/>
        <end position="333"/>
    </location>
</feature>
<proteinExistence type="predicted"/>
<dbReference type="Proteomes" id="UP000076078">
    <property type="component" value="Unassembled WGS sequence"/>
</dbReference>
<evidence type="ECO:0000313" key="3">
    <source>
        <dbReference type="Proteomes" id="UP000076078"/>
    </source>
</evidence>
<reference evidence="2 3" key="1">
    <citation type="submission" date="2015-12" db="EMBL/GenBank/DDBJ databases">
        <title>Dictyostelia acquired genes for synthesis and detection of signals that induce cell-type specialization by lateral gene transfer from prokaryotes.</title>
        <authorList>
            <person name="Gloeckner G."/>
            <person name="Schaap P."/>
        </authorList>
    </citation>
    <scope>NUCLEOTIDE SEQUENCE [LARGE SCALE GENOMIC DNA]</scope>
    <source>
        <strain evidence="2 3">TK</strain>
    </source>
</reference>
<dbReference type="PANTHER" id="PTHR12601">
    <property type="entry name" value="EUKARYOTIC TRANSLATION INITIATION FACTOR 3 SUBUNIT EIF-3"/>
    <property type="match status" value="1"/>
</dbReference>
<dbReference type="SUPFAM" id="SSF52047">
    <property type="entry name" value="RNI-like"/>
    <property type="match status" value="1"/>
</dbReference>
<dbReference type="Pfam" id="PF13236">
    <property type="entry name" value="CLU"/>
    <property type="match status" value="1"/>
</dbReference>
<name>A0A151ZBL1_TIELA</name>
<dbReference type="InterPro" id="IPR025697">
    <property type="entry name" value="CLU_dom"/>
</dbReference>
<dbReference type="EMBL" id="LODT01000035">
    <property type="protein sequence ID" value="KYQ91337.1"/>
    <property type="molecule type" value="Genomic_DNA"/>
</dbReference>
<dbReference type="GO" id="GO:0005737">
    <property type="term" value="C:cytoplasm"/>
    <property type="evidence" value="ECO:0007669"/>
    <property type="project" value="TreeGrafter"/>
</dbReference>
<evidence type="ECO:0000259" key="1">
    <source>
        <dbReference type="PROSITE" id="PS51823"/>
    </source>
</evidence>
<organism evidence="2 3">
    <name type="scientific">Tieghemostelium lacteum</name>
    <name type="common">Slime mold</name>
    <name type="synonym">Dictyostelium lacteum</name>
    <dbReference type="NCBI Taxonomy" id="361077"/>
    <lineage>
        <taxon>Eukaryota</taxon>
        <taxon>Amoebozoa</taxon>
        <taxon>Evosea</taxon>
        <taxon>Eumycetozoa</taxon>
        <taxon>Dictyostelia</taxon>
        <taxon>Dictyosteliales</taxon>
        <taxon>Raperosteliaceae</taxon>
        <taxon>Tieghemostelium</taxon>
    </lineage>
</organism>
<dbReference type="GO" id="GO:0003729">
    <property type="term" value="F:mRNA binding"/>
    <property type="evidence" value="ECO:0007669"/>
    <property type="project" value="TreeGrafter"/>
</dbReference>
<accession>A0A151ZBL1</accession>
<gene>
    <name evidence="2" type="ORF">DLAC_08285</name>
</gene>
<protein>
    <recommendedName>
        <fullName evidence="1">Clu domain-containing protein</fullName>
    </recommendedName>
</protein>
<evidence type="ECO:0000313" key="2">
    <source>
        <dbReference type="EMBL" id="KYQ91337.1"/>
    </source>
</evidence>
<dbReference type="AlphaFoldDB" id="A0A151ZBL1"/>
<dbReference type="Pfam" id="PF12807">
    <property type="entry name" value="eIF3_p135"/>
    <property type="match status" value="1"/>
</dbReference>
<dbReference type="InParanoid" id="A0A151ZBL1"/>
<dbReference type="PANTHER" id="PTHR12601:SF8">
    <property type="entry name" value="CLU DOMAIN-CONTAINING PROTEIN"/>
    <property type="match status" value="1"/>
</dbReference>
<dbReference type="InterPro" id="IPR032675">
    <property type="entry name" value="LRR_dom_sf"/>
</dbReference>